<gene>
    <name evidence="2" type="ORF">BLA29_008192</name>
</gene>
<sequence>MTTSEAMNEPNIKLETDSIQQSPVIKMDEKATMIISVIDKPIESTKNPDTSANILISVDNDKAKVHSVKNIINAIDSPLKSKMIINKTNVSIKTNQKSEHSKMKNSQKEINNNHLLSKQSNNMNNVGKIIASITMNKHSAVSRSAAVAIPSPIRKSMIPKVDTLKTKNKIESILSKHHQQQQQSLKSKKIMTENSSKVQRQKSNNRKSIVTPDNDHKLKSPEILSFSPGLVTPDANCMGQQQSESPTSFP</sequence>
<evidence type="ECO:0000256" key="1">
    <source>
        <dbReference type="SAM" id="MobiDB-lite"/>
    </source>
</evidence>
<name>A0A1Y3BHQ4_EURMA</name>
<reference evidence="2 3" key="1">
    <citation type="submission" date="2017-03" db="EMBL/GenBank/DDBJ databases">
        <title>Genome Survey of Euroglyphus maynei.</title>
        <authorList>
            <person name="Arlian L.G."/>
            <person name="Morgan M.S."/>
            <person name="Rider S.D."/>
        </authorList>
    </citation>
    <scope>NUCLEOTIDE SEQUENCE [LARGE SCALE GENOMIC DNA]</scope>
    <source>
        <strain evidence="2">Arlian Lab</strain>
        <tissue evidence="2">Whole body</tissue>
    </source>
</reference>
<comment type="caution">
    <text evidence="2">The sequence shown here is derived from an EMBL/GenBank/DDBJ whole genome shotgun (WGS) entry which is preliminary data.</text>
</comment>
<dbReference type="EMBL" id="MUJZ01023630">
    <property type="protein sequence ID" value="OTF79343.1"/>
    <property type="molecule type" value="Genomic_DNA"/>
</dbReference>
<feature type="region of interest" description="Disordered" evidence="1">
    <location>
        <begin position="175"/>
        <end position="250"/>
    </location>
</feature>
<evidence type="ECO:0000313" key="2">
    <source>
        <dbReference type="EMBL" id="OTF79343.1"/>
    </source>
</evidence>
<dbReference type="Proteomes" id="UP000194236">
    <property type="component" value="Unassembled WGS sequence"/>
</dbReference>
<evidence type="ECO:0000313" key="3">
    <source>
        <dbReference type="Proteomes" id="UP000194236"/>
    </source>
</evidence>
<keyword evidence="3" id="KW-1185">Reference proteome</keyword>
<feature type="compositionally biased region" description="Polar residues" evidence="1">
    <location>
        <begin position="238"/>
        <end position="250"/>
    </location>
</feature>
<proteinExistence type="predicted"/>
<dbReference type="AlphaFoldDB" id="A0A1Y3BHQ4"/>
<accession>A0A1Y3BHQ4</accession>
<organism evidence="2 3">
    <name type="scientific">Euroglyphus maynei</name>
    <name type="common">Mayne's house dust mite</name>
    <dbReference type="NCBI Taxonomy" id="6958"/>
    <lineage>
        <taxon>Eukaryota</taxon>
        <taxon>Metazoa</taxon>
        <taxon>Ecdysozoa</taxon>
        <taxon>Arthropoda</taxon>
        <taxon>Chelicerata</taxon>
        <taxon>Arachnida</taxon>
        <taxon>Acari</taxon>
        <taxon>Acariformes</taxon>
        <taxon>Sarcoptiformes</taxon>
        <taxon>Astigmata</taxon>
        <taxon>Psoroptidia</taxon>
        <taxon>Analgoidea</taxon>
        <taxon>Pyroglyphidae</taxon>
        <taxon>Pyroglyphinae</taxon>
        <taxon>Euroglyphus</taxon>
    </lineage>
</organism>
<protein>
    <submittedName>
        <fullName evidence="2">Uncharacterized protein</fullName>
    </submittedName>
</protein>